<organism evidence="4 5">
    <name type="scientific">Cordylochernes scorpioides</name>
    <dbReference type="NCBI Taxonomy" id="51811"/>
    <lineage>
        <taxon>Eukaryota</taxon>
        <taxon>Metazoa</taxon>
        <taxon>Ecdysozoa</taxon>
        <taxon>Arthropoda</taxon>
        <taxon>Chelicerata</taxon>
        <taxon>Arachnida</taxon>
        <taxon>Pseudoscorpiones</taxon>
        <taxon>Cheliferoidea</taxon>
        <taxon>Chernetidae</taxon>
        <taxon>Cordylochernes</taxon>
    </lineage>
</organism>
<dbReference type="EMBL" id="CP092864">
    <property type="protein sequence ID" value="UYV62406.1"/>
    <property type="molecule type" value="Genomic_DNA"/>
</dbReference>
<dbReference type="SUPFAM" id="SSF50729">
    <property type="entry name" value="PH domain-like"/>
    <property type="match status" value="1"/>
</dbReference>
<dbReference type="PANTHER" id="PTHR12847:SF9">
    <property type="entry name" value="NECAP-LIKE PROTEIN CG9132"/>
    <property type="match status" value="1"/>
</dbReference>
<proteinExistence type="inferred from homology"/>
<dbReference type="Proteomes" id="UP001235939">
    <property type="component" value="Chromosome 02"/>
</dbReference>
<evidence type="ECO:0000313" key="4">
    <source>
        <dbReference type="EMBL" id="UYV62406.1"/>
    </source>
</evidence>
<protein>
    <submittedName>
        <fullName evidence="4">NECAP1</fullName>
    </submittedName>
</protein>
<evidence type="ECO:0000256" key="1">
    <source>
        <dbReference type="ARBA" id="ARBA00007736"/>
    </source>
</evidence>
<name>A0ABY6K0N6_9ARAC</name>
<comment type="similarity">
    <text evidence="1">Belongs to the NECAP family.</text>
</comment>
<dbReference type="PANTHER" id="PTHR12847">
    <property type="entry name" value="ATP-BINDING CASSETTE ABC TRANSPORTER-RELATED"/>
    <property type="match status" value="1"/>
</dbReference>
<feature type="compositionally biased region" description="Low complexity" evidence="2">
    <location>
        <begin position="175"/>
        <end position="197"/>
    </location>
</feature>
<evidence type="ECO:0000256" key="2">
    <source>
        <dbReference type="SAM" id="MobiDB-lite"/>
    </source>
</evidence>
<accession>A0ABY6K0N6</accession>
<dbReference type="InterPro" id="IPR012466">
    <property type="entry name" value="NECAP_PHear"/>
</dbReference>
<dbReference type="InterPro" id="IPR011993">
    <property type="entry name" value="PH-like_dom_sf"/>
</dbReference>
<evidence type="ECO:0000313" key="5">
    <source>
        <dbReference type="Proteomes" id="UP001235939"/>
    </source>
</evidence>
<keyword evidence="5" id="KW-1185">Reference proteome</keyword>
<feature type="domain" description="NECAP PHear" evidence="3">
    <location>
        <begin position="27"/>
        <end position="138"/>
    </location>
</feature>
<evidence type="ECO:0000259" key="3">
    <source>
        <dbReference type="Pfam" id="PF07933"/>
    </source>
</evidence>
<reference evidence="4 5" key="1">
    <citation type="submission" date="2022-01" db="EMBL/GenBank/DDBJ databases">
        <title>A chromosomal length assembly of Cordylochernes scorpioides.</title>
        <authorList>
            <person name="Zeh D."/>
            <person name="Zeh J."/>
        </authorList>
    </citation>
    <scope>NUCLEOTIDE SEQUENCE [LARGE SCALE GENOMIC DNA]</scope>
    <source>
        <strain evidence="4">IN4F17</strain>
        <tissue evidence="4">Whole Body</tissue>
    </source>
</reference>
<feature type="region of interest" description="Disordered" evidence="2">
    <location>
        <begin position="144"/>
        <end position="197"/>
    </location>
</feature>
<dbReference type="Pfam" id="PF07933">
    <property type="entry name" value="DUF1681"/>
    <property type="match status" value="1"/>
</dbReference>
<dbReference type="Gene3D" id="2.30.29.30">
    <property type="entry name" value="Pleckstrin-homology domain (PH domain)/Phosphotyrosine-binding domain (PTB)"/>
    <property type="match status" value="1"/>
</dbReference>
<gene>
    <name evidence="4" type="ORF">LAZ67_2000436</name>
</gene>
<sequence>MEYKRCSSCIPGLGVLTGYYQPSQLNPGELFATCPVDKYPGLAIEPVMDSSRYFVIRLQDGGTLNIIQGFVWCVSDRTAFIGIGFVDRGDSFDLNVALQDHFKWLQKSEELEQEAAEQDSKPQLDLRLKEGQTITINMNIAKKAASGGGGRQRGVKSSGTGLLPPPPGSNKLQGPPAAAPKVTPPASTDNNSLLLDLGGLSLEPSNSGGAAESWGEFASSGYGSVVVSYPLANASYSSRFVVIPSSPTHRWIEGCDCLYCKYTTCLHM</sequence>